<dbReference type="EMBL" id="CP006841">
    <property type="protein sequence ID" value="ALA68731.1"/>
    <property type="molecule type" value="Genomic_DNA"/>
</dbReference>
<accession>A0A0K2H4U7</accession>
<dbReference type="PATRIC" id="fig|1408189.4.peg.2411"/>
<organism evidence="1 2">
    <name type="scientific">Corynebacterium lactis RW2-5</name>
    <dbReference type="NCBI Taxonomy" id="1408189"/>
    <lineage>
        <taxon>Bacteria</taxon>
        <taxon>Bacillati</taxon>
        <taxon>Actinomycetota</taxon>
        <taxon>Actinomycetes</taxon>
        <taxon>Mycobacteriales</taxon>
        <taxon>Corynebacteriaceae</taxon>
        <taxon>Corynebacterium</taxon>
    </lineage>
</organism>
<dbReference type="AlphaFoldDB" id="A0A0K2H4U7"/>
<dbReference type="KEGG" id="clw:CLAC_11955"/>
<proteinExistence type="predicted"/>
<evidence type="ECO:0000313" key="1">
    <source>
        <dbReference type="EMBL" id="ALA68731.1"/>
    </source>
</evidence>
<protein>
    <submittedName>
        <fullName evidence="1">Uncharacterized protein</fullName>
    </submittedName>
</protein>
<dbReference type="STRING" id="1408189.CLAC_11955"/>
<evidence type="ECO:0000313" key="2">
    <source>
        <dbReference type="Proteomes" id="UP000058446"/>
    </source>
</evidence>
<reference evidence="1 2" key="1">
    <citation type="submission" date="2013-10" db="EMBL/GenBank/DDBJ databases">
        <title>Complete genome sequence of Corynebacterium lactis DSM 45799(T), isolated from raw cow milk.</title>
        <authorList>
            <person name="Ruckert C."/>
            <person name="Albersmeier A."/>
            <person name="Lipski A."/>
            <person name="Kalinowski J."/>
        </authorList>
    </citation>
    <scope>NUCLEOTIDE SEQUENCE [LARGE SCALE GENOMIC DNA]</scope>
    <source>
        <strain evidence="1 2">RW2-5</strain>
    </source>
</reference>
<gene>
    <name evidence="1" type="ORF">CLAC_11955</name>
</gene>
<keyword evidence="2" id="KW-1185">Reference proteome</keyword>
<sequence length="202" mass="22646">MLKYSLVSPSRLNGDSYFRISVIVWAMNRSISEEALRAAVERCGGGEEVTNFAKDLAAVLGPNEIALEIVQTTAPGFSSACAVTTDRLILGTGKEKVEEVPLAKLTYFGFRNEQELDLELHSLEARAVWHGFGERGARRILSALNWIFTFYKQADLSRTPEKGVTGIYDSWSQVVAQARAEQWETEKFRTNVVPVLANSRWW</sequence>
<name>A0A0K2H4U7_9CORY</name>
<dbReference type="Proteomes" id="UP000058446">
    <property type="component" value="Chromosome"/>
</dbReference>